<keyword evidence="1" id="KW-0472">Membrane</keyword>
<dbReference type="GO" id="GO:0016020">
    <property type="term" value="C:membrane"/>
    <property type="evidence" value="ECO:0007669"/>
    <property type="project" value="TreeGrafter"/>
</dbReference>
<evidence type="ECO:0000313" key="4">
    <source>
        <dbReference type="Proteomes" id="UP000198707"/>
    </source>
</evidence>
<reference evidence="4" key="1">
    <citation type="submission" date="2016-10" db="EMBL/GenBank/DDBJ databases">
        <authorList>
            <person name="Varghese N."/>
            <person name="Submissions S."/>
        </authorList>
    </citation>
    <scope>NUCLEOTIDE SEQUENCE [LARGE SCALE GENOMIC DNA]</scope>
    <source>
        <strain evidence="4">CGMCC 4.7038</strain>
    </source>
</reference>
<name>A0A1H7E4F2_9ACTN</name>
<feature type="transmembrane region" description="Helical" evidence="1">
    <location>
        <begin position="30"/>
        <end position="52"/>
    </location>
</feature>
<dbReference type="Proteomes" id="UP000198707">
    <property type="component" value="Unassembled WGS sequence"/>
</dbReference>
<feature type="transmembrane region" description="Helical" evidence="1">
    <location>
        <begin position="91"/>
        <end position="109"/>
    </location>
</feature>
<dbReference type="STRING" id="1144548.SAMN05443287_11844"/>
<keyword evidence="1" id="KW-1133">Transmembrane helix</keyword>
<dbReference type="InterPro" id="IPR005804">
    <property type="entry name" value="FA_desaturase_dom"/>
</dbReference>
<dbReference type="PIRSF" id="PIRSF015921">
    <property type="entry name" value="FA_sphinglp_des"/>
    <property type="match status" value="1"/>
</dbReference>
<organism evidence="3 4">
    <name type="scientific">Micromonospora phaseoli</name>
    <dbReference type="NCBI Taxonomy" id="1144548"/>
    <lineage>
        <taxon>Bacteria</taxon>
        <taxon>Bacillati</taxon>
        <taxon>Actinomycetota</taxon>
        <taxon>Actinomycetes</taxon>
        <taxon>Micromonosporales</taxon>
        <taxon>Micromonosporaceae</taxon>
        <taxon>Micromonospora</taxon>
    </lineage>
</organism>
<dbReference type="CDD" id="cd03506">
    <property type="entry name" value="Delta6-FADS-like"/>
    <property type="match status" value="1"/>
</dbReference>
<dbReference type="EMBL" id="FNYV01000018">
    <property type="protein sequence ID" value="SEK05475.1"/>
    <property type="molecule type" value="Genomic_DNA"/>
</dbReference>
<dbReference type="RefSeq" id="WP_092383407.1">
    <property type="nucleotide sequence ID" value="NZ_BOPI01000042.1"/>
</dbReference>
<feature type="transmembrane region" description="Helical" evidence="1">
    <location>
        <begin position="58"/>
        <end position="79"/>
    </location>
</feature>
<dbReference type="PANTHER" id="PTHR19353:SF19">
    <property type="entry name" value="DELTA(5) FATTY ACID DESATURASE C-RELATED"/>
    <property type="match status" value="1"/>
</dbReference>
<dbReference type="AlphaFoldDB" id="A0A1H7E4F2"/>
<gene>
    <name evidence="3" type="ORF">SAMN05443287_11844</name>
</gene>
<keyword evidence="4" id="KW-1185">Reference proteome</keyword>
<dbReference type="GO" id="GO:0016717">
    <property type="term" value="F:oxidoreductase activity, acting on paired donors, with oxidation of a pair of donors resulting in the reduction of molecular oxygen to two molecules of water"/>
    <property type="evidence" value="ECO:0007669"/>
    <property type="project" value="TreeGrafter"/>
</dbReference>
<evidence type="ECO:0000313" key="3">
    <source>
        <dbReference type="EMBL" id="SEK05475.1"/>
    </source>
</evidence>
<dbReference type="GO" id="GO:0008610">
    <property type="term" value="P:lipid biosynthetic process"/>
    <property type="evidence" value="ECO:0007669"/>
    <property type="project" value="UniProtKB-ARBA"/>
</dbReference>
<evidence type="ECO:0000256" key="1">
    <source>
        <dbReference type="SAM" id="Phobius"/>
    </source>
</evidence>
<feature type="transmembrane region" description="Helical" evidence="1">
    <location>
        <begin position="190"/>
        <end position="208"/>
    </location>
</feature>
<proteinExistence type="predicted"/>
<keyword evidence="1" id="KW-0812">Transmembrane</keyword>
<accession>A0A1H7E4F2</accession>
<sequence length="337" mass="37101">MTTTTTGSDFAVLSRRITGAGLMRRRPAYYAVRLGVVALMYLGGWTAFLLVGSSWWQMITAVFLAVTFAQVALVAHDLAHRQVFRTRRPSELAGLLAGNLCVGMSYGWWMDKHTRHHNNPNHDDLDPDVAPEVLIWAAQSAVGRRGLKGFITRHQAVLFFPLLTLLAASLKVSSVKALRDGTVRRRGVESALLILHAVGYLAALLAVLAPLQAIAFLLLHQALFGVYLGMTFAPNHKGMPHPTGDEDFLRKQVLTSRNIHGNWLTDVALGGLNYQIEHHLFPGMPTPNLRRAQPIVQAYCAEIGVAYEQTGLLASYRQALRHLHEVGASARAEHAAR</sequence>
<dbReference type="InterPro" id="IPR012171">
    <property type="entry name" value="Fatty_acid_desaturase"/>
</dbReference>
<dbReference type="PANTHER" id="PTHR19353">
    <property type="entry name" value="FATTY ACID DESATURASE 2"/>
    <property type="match status" value="1"/>
</dbReference>
<feature type="domain" description="Fatty acid desaturase" evidence="2">
    <location>
        <begin position="54"/>
        <end position="309"/>
    </location>
</feature>
<dbReference type="OrthoDB" id="104711at2"/>
<evidence type="ECO:0000259" key="2">
    <source>
        <dbReference type="Pfam" id="PF00487"/>
    </source>
</evidence>
<dbReference type="Pfam" id="PF00487">
    <property type="entry name" value="FA_desaturase"/>
    <property type="match status" value="1"/>
</dbReference>
<protein>
    <submittedName>
        <fullName evidence="3">Fatty acid desaturase</fullName>
    </submittedName>
</protein>
<feature type="transmembrane region" description="Helical" evidence="1">
    <location>
        <begin position="156"/>
        <end position="178"/>
    </location>
</feature>